<sequence length="255" mass="28228">MGRQLRHDHKWRCILLASALTFSCPCFSRIPRAADFESGLSLEDMLQLAEKRKSAPAPVAPVAPVAPAAPAAPVALVAEVEETAPQVLIPEVLDRTPSFFRLEVAAELPCVFTPSEEGERRLGDEVKLRFWQDRYIQLWDHACRRTDGAVAVRFSKGSLRRSPHAFALWPAKRGDSDMLGLNLGMFNVSVATVNPFPMLRLLYWPDIDEAAAKDPAELNSFLRSLGDLEAQKDAIRGMSPADRLALIRWLAKGGD</sequence>
<feature type="signal peptide" evidence="1">
    <location>
        <begin position="1"/>
        <end position="28"/>
    </location>
</feature>
<name>A0AA36J7M2_9DINO</name>
<evidence type="ECO:0000256" key="1">
    <source>
        <dbReference type="SAM" id="SignalP"/>
    </source>
</evidence>
<reference evidence="2" key="1">
    <citation type="submission" date="2023-08" db="EMBL/GenBank/DDBJ databases">
        <authorList>
            <person name="Chen Y."/>
            <person name="Shah S."/>
            <person name="Dougan E. K."/>
            <person name="Thang M."/>
            <person name="Chan C."/>
        </authorList>
    </citation>
    <scope>NUCLEOTIDE SEQUENCE</scope>
</reference>
<organism evidence="2 3">
    <name type="scientific">Effrenium voratum</name>
    <dbReference type="NCBI Taxonomy" id="2562239"/>
    <lineage>
        <taxon>Eukaryota</taxon>
        <taxon>Sar</taxon>
        <taxon>Alveolata</taxon>
        <taxon>Dinophyceae</taxon>
        <taxon>Suessiales</taxon>
        <taxon>Symbiodiniaceae</taxon>
        <taxon>Effrenium</taxon>
    </lineage>
</organism>
<accession>A0AA36J7M2</accession>
<evidence type="ECO:0000313" key="3">
    <source>
        <dbReference type="Proteomes" id="UP001178507"/>
    </source>
</evidence>
<protein>
    <submittedName>
        <fullName evidence="2">Uncharacterized protein</fullName>
    </submittedName>
</protein>
<comment type="caution">
    <text evidence="2">The sequence shown here is derived from an EMBL/GenBank/DDBJ whole genome shotgun (WGS) entry which is preliminary data.</text>
</comment>
<dbReference type="EMBL" id="CAUJNA010003353">
    <property type="protein sequence ID" value="CAJ1399961.1"/>
    <property type="molecule type" value="Genomic_DNA"/>
</dbReference>
<dbReference type="AlphaFoldDB" id="A0AA36J7M2"/>
<dbReference type="Proteomes" id="UP001178507">
    <property type="component" value="Unassembled WGS sequence"/>
</dbReference>
<keyword evidence="1" id="KW-0732">Signal</keyword>
<keyword evidence="3" id="KW-1185">Reference proteome</keyword>
<evidence type="ECO:0000313" key="2">
    <source>
        <dbReference type="EMBL" id="CAJ1399961.1"/>
    </source>
</evidence>
<dbReference type="PROSITE" id="PS51257">
    <property type="entry name" value="PROKAR_LIPOPROTEIN"/>
    <property type="match status" value="1"/>
</dbReference>
<gene>
    <name evidence="2" type="ORF">EVOR1521_LOCUS23404</name>
</gene>
<feature type="chain" id="PRO_5041446606" evidence="1">
    <location>
        <begin position="29"/>
        <end position="255"/>
    </location>
</feature>
<proteinExistence type="predicted"/>